<protein>
    <submittedName>
        <fullName evidence="2">Uncharacterized protein</fullName>
    </submittedName>
</protein>
<sequence length="469" mass="54770">MPPYKNNNERFDQIDDGIIYDPVQLDETTNPDSDESEIDQSDLDSDSDSYIDEPAENDPKLEELLDAICTADCDKVIEMLTNYPCLISGVETTINGYFHETWTPIEAFISGTGTSEEHVNRIPMLSKLFEKGIIKPEHFDPKILMEFVRTHGSWPYQYDMLDTLIKYIPSEYWVKLRSKDGETILHSLVHSYMNNEKKDYYFKQFVDMGVDPLVLTPENMEIEETARHSYTVMKILIYDALPNCLKYVMSKFELNWTFFNETFDDSFDLDRANGMMSCLKTLSRSKNQQIIADVKETFRICVENGLDLNYTDKNGFTIYDYIEYYGWKPVLEDVVMAPENQNMEKFGQQVKMNKNKWKFNRTKKNLLAEVKKTKYPKIPLTEEACVAITGMEEFMKNKLRSNKYEKDPERIGQLEKEFLSYLEKIQAHKAILGTIHASLYNNYNRAYGFLCLPLVEKFFEGTDRVVISE</sequence>
<reference evidence="2" key="1">
    <citation type="submission" date="2018-10" db="EMBL/GenBank/DDBJ databases">
        <title>Hidden diversity of soil giant viruses.</title>
        <authorList>
            <person name="Schulz F."/>
            <person name="Alteio L."/>
            <person name="Goudeau D."/>
            <person name="Ryan E.M."/>
            <person name="Malmstrom R.R."/>
            <person name="Blanchard J."/>
            <person name="Woyke T."/>
        </authorList>
    </citation>
    <scope>NUCLEOTIDE SEQUENCE</scope>
    <source>
        <strain evidence="2">SAV1</strain>
    </source>
</reference>
<proteinExistence type="predicted"/>
<organism evidence="2">
    <name type="scientific">Satyrvirus sp</name>
    <dbReference type="NCBI Taxonomy" id="2487771"/>
    <lineage>
        <taxon>Viruses</taxon>
        <taxon>Varidnaviria</taxon>
        <taxon>Bamfordvirae</taxon>
        <taxon>Nucleocytoviricota</taxon>
        <taxon>Megaviricetes</taxon>
        <taxon>Imitervirales</taxon>
        <taxon>Mimiviridae</taxon>
        <taxon>Megamimivirinae</taxon>
    </lineage>
</organism>
<accession>A0A3G5AEZ2</accession>
<gene>
    <name evidence="2" type="ORF">Satyrvirus36_10</name>
</gene>
<feature type="compositionally biased region" description="Acidic residues" evidence="1">
    <location>
        <begin position="32"/>
        <end position="56"/>
    </location>
</feature>
<evidence type="ECO:0000256" key="1">
    <source>
        <dbReference type="SAM" id="MobiDB-lite"/>
    </source>
</evidence>
<feature type="region of interest" description="Disordered" evidence="1">
    <location>
        <begin position="1"/>
        <end position="57"/>
    </location>
</feature>
<evidence type="ECO:0000313" key="2">
    <source>
        <dbReference type="EMBL" id="AYV85752.1"/>
    </source>
</evidence>
<name>A0A3G5AEZ2_9VIRU</name>
<dbReference type="EMBL" id="MK072472">
    <property type="protein sequence ID" value="AYV85752.1"/>
    <property type="molecule type" value="Genomic_DNA"/>
</dbReference>